<keyword evidence="3" id="KW-1185">Reference proteome</keyword>
<feature type="domain" description="Putative restriction endonuclease" evidence="1">
    <location>
        <begin position="12"/>
        <end position="177"/>
    </location>
</feature>
<dbReference type="PANTHER" id="PTHR35400:SF1">
    <property type="entry name" value="SLR1083 PROTEIN"/>
    <property type="match status" value="1"/>
</dbReference>
<dbReference type="SUPFAM" id="SSF52980">
    <property type="entry name" value="Restriction endonuclease-like"/>
    <property type="match status" value="1"/>
</dbReference>
<evidence type="ECO:0000259" key="1">
    <source>
        <dbReference type="Pfam" id="PF05685"/>
    </source>
</evidence>
<sequence length="185" mass="21111">MVTLPIRHRFTVEEYHKMGEAQILRERTELLDGEILEMSPIGLLHAACVSYLVRLFVLRLPSMADVRSQNPIILDDLSEPQPDLAIVKYRDDFYKGGHPIPQDILLLIEVSDTTLKFDREVKIPLYAVSKIPEVWIVNLPDRNIEVYRDPVAQSYTTVQQYQGGESLSISTLEGIVVSIKELFGF</sequence>
<dbReference type="PANTHER" id="PTHR35400">
    <property type="entry name" value="SLR1083 PROTEIN"/>
    <property type="match status" value="1"/>
</dbReference>
<dbReference type="RefSeq" id="WP_330485030.1">
    <property type="nucleotide sequence ID" value="NZ_JAZBJZ010000084.1"/>
</dbReference>
<dbReference type="AlphaFoldDB" id="A0AAW9Q7J6"/>
<name>A0AAW9Q7J6_9CYAN</name>
<gene>
    <name evidence="2" type="ORF">V2H45_17790</name>
</gene>
<evidence type="ECO:0000313" key="3">
    <source>
        <dbReference type="Proteomes" id="UP001333818"/>
    </source>
</evidence>
<evidence type="ECO:0000313" key="2">
    <source>
        <dbReference type="EMBL" id="MEE3718596.1"/>
    </source>
</evidence>
<organism evidence="2 3">
    <name type="scientific">Tumidithrix elongata BACA0141</name>
    <dbReference type="NCBI Taxonomy" id="2716417"/>
    <lineage>
        <taxon>Bacteria</taxon>
        <taxon>Bacillati</taxon>
        <taxon>Cyanobacteriota</taxon>
        <taxon>Cyanophyceae</taxon>
        <taxon>Pseudanabaenales</taxon>
        <taxon>Pseudanabaenaceae</taxon>
        <taxon>Tumidithrix</taxon>
        <taxon>Tumidithrix elongata</taxon>
    </lineage>
</organism>
<dbReference type="GO" id="GO:0004519">
    <property type="term" value="F:endonuclease activity"/>
    <property type="evidence" value="ECO:0007669"/>
    <property type="project" value="UniProtKB-KW"/>
</dbReference>
<protein>
    <submittedName>
        <fullName evidence="2">Uma2 family endonuclease</fullName>
    </submittedName>
</protein>
<accession>A0AAW9Q7J6</accession>
<keyword evidence="2" id="KW-0540">Nuclease</keyword>
<comment type="caution">
    <text evidence="2">The sequence shown here is derived from an EMBL/GenBank/DDBJ whole genome shotgun (WGS) entry which is preliminary data.</text>
</comment>
<dbReference type="Gene3D" id="3.90.1570.10">
    <property type="entry name" value="tt1808, chain A"/>
    <property type="match status" value="1"/>
</dbReference>
<dbReference type="Proteomes" id="UP001333818">
    <property type="component" value="Unassembled WGS sequence"/>
</dbReference>
<keyword evidence="2" id="KW-0378">Hydrolase</keyword>
<keyword evidence="2" id="KW-0255">Endonuclease</keyword>
<dbReference type="InterPro" id="IPR012296">
    <property type="entry name" value="Nuclease_put_TT1808"/>
</dbReference>
<reference evidence="2" key="1">
    <citation type="submission" date="2024-01" db="EMBL/GenBank/DDBJ databases">
        <title>Bank of Algae and Cyanobacteria of the Azores (BACA) strain genomes.</title>
        <authorList>
            <person name="Luz R."/>
            <person name="Cordeiro R."/>
            <person name="Fonseca A."/>
            <person name="Goncalves V."/>
        </authorList>
    </citation>
    <scope>NUCLEOTIDE SEQUENCE</scope>
    <source>
        <strain evidence="2">BACA0141</strain>
    </source>
</reference>
<dbReference type="Pfam" id="PF05685">
    <property type="entry name" value="Uma2"/>
    <property type="match status" value="1"/>
</dbReference>
<dbReference type="InterPro" id="IPR011335">
    <property type="entry name" value="Restrct_endonuc-II-like"/>
</dbReference>
<proteinExistence type="predicted"/>
<dbReference type="CDD" id="cd06260">
    <property type="entry name" value="DUF820-like"/>
    <property type="match status" value="1"/>
</dbReference>
<dbReference type="EMBL" id="JAZBJZ010000084">
    <property type="protein sequence ID" value="MEE3718596.1"/>
    <property type="molecule type" value="Genomic_DNA"/>
</dbReference>
<dbReference type="InterPro" id="IPR008538">
    <property type="entry name" value="Uma2"/>
</dbReference>